<dbReference type="AlphaFoldDB" id="A0A1C6VJQ9"/>
<dbReference type="OrthoDB" id="3684595at2"/>
<sequence>MDSMIPRPGADPFCGTKAVDPVDTVTERLMTGGTVVQPTGIRGRAGCPGAAGPTTRHRAVYDAAVLVALAARHLLGPEVITTSVIGRGLAVQLHTMILARYVPWISHVSVFLTDEPATPEEASSGRAYDDSDPAPSYFDARVVDELDLAGIALARAASPAKSAFGSNLVVVAGPDGPDGHWPPGTPVHLAKGALLVNASGRDLPPGLANQVGQVIVDDLSLVEQAAEHGLARPAQAHHSPQPRYRLVGDLRQVVLGERIGRTNQEQVLLVELLSSAVPQLC</sequence>
<protein>
    <submittedName>
        <fullName evidence="1">Uncharacterized protein</fullName>
    </submittedName>
</protein>
<accession>A0A1C6VJQ9</accession>
<dbReference type="EMBL" id="FMHY01000002">
    <property type="protein sequence ID" value="SCL66576.1"/>
    <property type="molecule type" value="Genomic_DNA"/>
</dbReference>
<dbReference type="RefSeq" id="WP_091125331.1">
    <property type="nucleotide sequence ID" value="NZ_FMHY01000002.1"/>
</dbReference>
<keyword evidence="2" id="KW-1185">Reference proteome</keyword>
<dbReference type="STRING" id="227316.GA0070604_5729"/>
<dbReference type="SUPFAM" id="SSF51735">
    <property type="entry name" value="NAD(P)-binding Rossmann-fold domains"/>
    <property type="match status" value="1"/>
</dbReference>
<evidence type="ECO:0000313" key="1">
    <source>
        <dbReference type="EMBL" id="SCL66576.1"/>
    </source>
</evidence>
<proteinExistence type="predicted"/>
<dbReference type="InterPro" id="IPR036291">
    <property type="entry name" value="NAD(P)-bd_dom_sf"/>
</dbReference>
<dbReference type="Proteomes" id="UP000199696">
    <property type="component" value="Unassembled WGS sequence"/>
</dbReference>
<reference evidence="2" key="1">
    <citation type="submission" date="2016-06" db="EMBL/GenBank/DDBJ databases">
        <authorList>
            <person name="Varghese N."/>
            <person name="Submissions Spin"/>
        </authorList>
    </citation>
    <scope>NUCLEOTIDE SEQUENCE [LARGE SCALE GENOMIC DNA]</scope>
    <source>
        <strain evidence="2">DSM 44814</strain>
    </source>
</reference>
<organism evidence="1 2">
    <name type="scientific">Micromonospora eburnea</name>
    <dbReference type="NCBI Taxonomy" id="227316"/>
    <lineage>
        <taxon>Bacteria</taxon>
        <taxon>Bacillati</taxon>
        <taxon>Actinomycetota</taxon>
        <taxon>Actinomycetes</taxon>
        <taxon>Micromonosporales</taxon>
        <taxon>Micromonosporaceae</taxon>
        <taxon>Micromonospora</taxon>
    </lineage>
</organism>
<name>A0A1C6VJQ9_9ACTN</name>
<gene>
    <name evidence="1" type="ORF">GA0070604_5729</name>
</gene>
<dbReference type="Gene3D" id="3.40.50.720">
    <property type="entry name" value="NAD(P)-binding Rossmann-like Domain"/>
    <property type="match status" value="1"/>
</dbReference>
<evidence type="ECO:0000313" key="2">
    <source>
        <dbReference type="Proteomes" id="UP000199696"/>
    </source>
</evidence>